<evidence type="ECO:0000313" key="1">
    <source>
        <dbReference type="EMBL" id="KAA1400243.1"/>
    </source>
</evidence>
<organism evidence="1 2">
    <name type="scientific">Aeromicrobium ginsengisoli</name>
    <dbReference type="NCBI Taxonomy" id="363867"/>
    <lineage>
        <taxon>Bacteria</taxon>
        <taxon>Bacillati</taxon>
        <taxon>Actinomycetota</taxon>
        <taxon>Actinomycetes</taxon>
        <taxon>Propionibacteriales</taxon>
        <taxon>Nocardioidaceae</taxon>
        <taxon>Aeromicrobium</taxon>
    </lineage>
</organism>
<dbReference type="EMBL" id="SDPQ02000001">
    <property type="protein sequence ID" value="KAA1400243.1"/>
    <property type="molecule type" value="Genomic_DNA"/>
</dbReference>
<sequence>MNTFNSVPDELSGPRLMRQDWTRLTFIHWAVDPDVVAPLLPAGTRPDVLDGVTYVGLIPFEMRRAGFGRGPAVPFFGDFAETNVRLYSVDDEGHHGIVFRSLETSRLLVALGARIAFGTPYMWSRMRIHQGGDRIDYTTRRRWPRPRGAGARISVRIGEPIAEPSAIEQFVTARFGLHTRYLGRTLWIPNHHAPWPLRTAAIESLDDELVAAAGLPGIAGRAPDSVMYADTVRTEFGAPVVIRDSVGQLEVVVVEAG</sequence>
<dbReference type="SUPFAM" id="SSF160104">
    <property type="entry name" value="Acetoacetate decarboxylase-like"/>
    <property type="match status" value="1"/>
</dbReference>
<evidence type="ECO:0000313" key="2">
    <source>
        <dbReference type="Proteomes" id="UP000380867"/>
    </source>
</evidence>
<dbReference type="InterPro" id="IPR023375">
    <property type="entry name" value="ADC_dom_sf"/>
</dbReference>
<gene>
    <name evidence="1" type="ORF">ESP70_005830</name>
</gene>
<dbReference type="InterPro" id="IPR018644">
    <property type="entry name" value="DUF2071"/>
</dbReference>
<proteinExistence type="predicted"/>
<protein>
    <submittedName>
        <fullName evidence="1">DUF2071 domain-containing protein</fullName>
    </submittedName>
</protein>
<dbReference type="OrthoDB" id="150993at2"/>
<comment type="caution">
    <text evidence="1">The sequence shown here is derived from an EMBL/GenBank/DDBJ whole genome shotgun (WGS) entry which is preliminary data.</text>
</comment>
<keyword evidence="2" id="KW-1185">Reference proteome</keyword>
<dbReference type="Pfam" id="PF09844">
    <property type="entry name" value="DUF2071"/>
    <property type="match status" value="1"/>
</dbReference>
<dbReference type="PANTHER" id="PTHR39186">
    <property type="entry name" value="DUF2071 FAMILY PROTEIN"/>
    <property type="match status" value="1"/>
</dbReference>
<accession>A0A5M4FKI4</accession>
<dbReference type="PANTHER" id="PTHR39186:SF1">
    <property type="entry name" value="DUF2071 DOMAIN-CONTAINING PROTEIN"/>
    <property type="match status" value="1"/>
</dbReference>
<dbReference type="AlphaFoldDB" id="A0A5M4FKI4"/>
<name>A0A5M4FKI4_9ACTN</name>
<dbReference type="Proteomes" id="UP000380867">
    <property type="component" value="Unassembled WGS sequence"/>
</dbReference>
<dbReference type="RefSeq" id="WP_149688337.1">
    <property type="nucleotide sequence ID" value="NZ_SDPQ02000001.1"/>
</dbReference>
<dbReference type="Gene3D" id="2.40.400.10">
    <property type="entry name" value="Acetoacetate decarboxylase-like"/>
    <property type="match status" value="1"/>
</dbReference>
<reference evidence="1" key="1">
    <citation type="submission" date="2019-09" db="EMBL/GenBank/DDBJ databases">
        <authorList>
            <person name="Li J."/>
        </authorList>
    </citation>
    <scope>NUCLEOTIDE SEQUENCE [LARGE SCALE GENOMIC DNA]</scope>
    <source>
        <strain evidence="1">JCM 14732</strain>
    </source>
</reference>